<evidence type="ECO:0000313" key="2">
    <source>
        <dbReference type="Proteomes" id="UP000002358"/>
    </source>
</evidence>
<dbReference type="Proteomes" id="UP000002358">
    <property type="component" value="Unassembled WGS sequence"/>
</dbReference>
<accession>A0A7M7R0S8</accession>
<sequence>MRQAFENIYKLLRPGGQALILFVANHVIFETYPKLYDYPKYQAYMEDYLNFVPYFQNHDDAGTALKKMIQGSGFEVLHCCSRKRTCIFKNWEIVKSKQKNISRFMFLDSFEKDIKGKKYKEDLLREVSNFEYAFLTQGNELSEQPKLFG</sequence>
<proteinExistence type="predicted"/>
<organism evidence="1 2">
    <name type="scientific">Nasonia vitripennis</name>
    <name type="common">Parasitic wasp</name>
    <dbReference type="NCBI Taxonomy" id="7425"/>
    <lineage>
        <taxon>Eukaryota</taxon>
        <taxon>Metazoa</taxon>
        <taxon>Ecdysozoa</taxon>
        <taxon>Arthropoda</taxon>
        <taxon>Hexapoda</taxon>
        <taxon>Insecta</taxon>
        <taxon>Pterygota</taxon>
        <taxon>Neoptera</taxon>
        <taxon>Endopterygota</taxon>
        <taxon>Hymenoptera</taxon>
        <taxon>Apocrita</taxon>
        <taxon>Proctotrupomorpha</taxon>
        <taxon>Chalcidoidea</taxon>
        <taxon>Pteromalidae</taxon>
        <taxon>Pteromalinae</taxon>
        <taxon>Nasonia</taxon>
    </lineage>
</organism>
<dbReference type="OrthoDB" id="8300214at2759"/>
<name>A0A7M7R0S8_NASVI</name>
<dbReference type="GeneID" id="116738647"/>
<keyword evidence="2" id="KW-1185">Reference proteome</keyword>
<dbReference type="InParanoid" id="A0A7M7R0S8"/>
<dbReference type="AlphaFoldDB" id="A0A7M7R0S8"/>
<evidence type="ECO:0000313" key="1">
    <source>
        <dbReference type="EnsemblMetazoa" id="XP_032457485"/>
    </source>
</evidence>
<reference evidence="1" key="1">
    <citation type="submission" date="2021-01" db="UniProtKB">
        <authorList>
            <consortium name="EnsemblMetazoa"/>
        </authorList>
    </citation>
    <scope>IDENTIFICATION</scope>
</reference>
<dbReference type="SUPFAM" id="SSF53335">
    <property type="entry name" value="S-adenosyl-L-methionine-dependent methyltransferases"/>
    <property type="match status" value="1"/>
</dbReference>
<dbReference type="KEGG" id="nvi:116738647"/>
<protein>
    <submittedName>
        <fullName evidence="1">Uncharacterized protein</fullName>
    </submittedName>
</protein>
<dbReference type="EnsemblMetazoa" id="XM_032601594">
    <property type="protein sequence ID" value="XP_032457485"/>
    <property type="gene ID" value="LOC116738647"/>
</dbReference>
<dbReference type="InterPro" id="IPR029063">
    <property type="entry name" value="SAM-dependent_MTases_sf"/>
</dbReference>
<dbReference type="RefSeq" id="XP_032457485.1">
    <property type="nucleotide sequence ID" value="XM_032601594.1"/>
</dbReference>
<dbReference type="Gene3D" id="3.40.50.150">
    <property type="entry name" value="Vaccinia Virus protein VP39"/>
    <property type="match status" value="1"/>
</dbReference>